<dbReference type="KEGG" id="lng:BSQ50_03480"/>
<dbReference type="AlphaFoldDB" id="A0A3Q8CC12"/>
<dbReference type="GeneID" id="78522019"/>
<evidence type="ECO:0000259" key="1">
    <source>
        <dbReference type="PROSITE" id="PS51186"/>
    </source>
</evidence>
<evidence type="ECO:0000313" key="3">
    <source>
        <dbReference type="Proteomes" id="UP000324497"/>
    </source>
</evidence>
<dbReference type="GO" id="GO:0005737">
    <property type="term" value="C:cytoplasm"/>
    <property type="evidence" value="ECO:0007669"/>
    <property type="project" value="TreeGrafter"/>
</dbReference>
<dbReference type="PROSITE" id="PS51186">
    <property type="entry name" value="GNAT"/>
    <property type="match status" value="1"/>
</dbReference>
<proteinExistence type="predicted"/>
<dbReference type="Gene3D" id="3.40.630.30">
    <property type="match status" value="1"/>
</dbReference>
<feature type="domain" description="N-acetyltransferase" evidence="1">
    <location>
        <begin position="25"/>
        <end position="180"/>
    </location>
</feature>
<dbReference type="SUPFAM" id="SSF55729">
    <property type="entry name" value="Acyl-CoA N-acyltransferases (Nat)"/>
    <property type="match status" value="1"/>
</dbReference>
<dbReference type="InterPro" id="IPR051908">
    <property type="entry name" value="Ribosomal_N-acetyltransferase"/>
</dbReference>
<dbReference type="EMBL" id="CP018180">
    <property type="protein sequence ID" value="AUJ31700.1"/>
    <property type="molecule type" value="Genomic_DNA"/>
</dbReference>
<sequence length="185" mass="21573">MFTYTEFALENNQVKLTLPDQKQADELFQAIEHDRQELSRWMPWTKTTTTVENEKKFINYAREQMSQDKLLELTIVVNGVAVGMADLHNIDWENRRAEVGYWLFSKYQGKGIMTATVKSLLRTAFNGWNLNKVIIQADSENQASQAVAKRLGFKQEAVLKEHLYQKQQFSDLVVYAKFASEWKNE</sequence>
<dbReference type="GO" id="GO:1990189">
    <property type="term" value="F:protein N-terminal-serine acetyltransferase activity"/>
    <property type="evidence" value="ECO:0007669"/>
    <property type="project" value="TreeGrafter"/>
</dbReference>
<keyword evidence="2" id="KW-0808">Transferase</keyword>
<dbReference type="PANTHER" id="PTHR43441">
    <property type="entry name" value="RIBOSOMAL-PROTEIN-SERINE ACETYLTRANSFERASE"/>
    <property type="match status" value="1"/>
</dbReference>
<dbReference type="RefSeq" id="WP_057886253.1">
    <property type="nucleotide sequence ID" value="NZ_CP018180.1"/>
</dbReference>
<accession>A0A3Q8CC12</accession>
<dbReference type="InterPro" id="IPR000182">
    <property type="entry name" value="GNAT_dom"/>
</dbReference>
<organism evidence="2 3">
    <name type="scientific">Liquorilactobacillus nagelii</name>
    <dbReference type="NCBI Taxonomy" id="82688"/>
    <lineage>
        <taxon>Bacteria</taxon>
        <taxon>Bacillati</taxon>
        <taxon>Bacillota</taxon>
        <taxon>Bacilli</taxon>
        <taxon>Lactobacillales</taxon>
        <taxon>Lactobacillaceae</taxon>
        <taxon>Liquorilactobacillus</taxon>
    </lineage>
</organism>
<gene>
    <name evidence="2" type="ORF">BSQ50_03480</name>
</gene>
<dbReference type="CDD" id="cd04301">
    <property type="entry name" value="NAT_SF"/>
    <property type="match status" value="1"/>
</dbReference>
<dbReference type="Proteomes" id="UP000324497">
    <property type="component" value="Chromosome"/>
</dbReference>
<protein>
    <submittedName>
        <fullName evidence="2">GNAT family N-acetyltransferase</fullName>
    </submittedName>
</protein>
<dbReference type="Pfam" id="PF13302">
    <property type="entry name" value="Acetyltransf_3"/>
    <property type="match status" value="1"/>
</dbReference>
<reference evidence="2 3" key="1">
    <citation type="submission" date="2016-11" db="EMBL/GenBank/DDBJ databases">
        <title>Interaction between Lactobacillus species and yeast in water kefir.</title>
        <authorList>
            <person name="Behr J."/>
            <person name="Xu D."/>
            <person name="Vogel R.F."/>
        </authorList>
    </citation>
    <scope>NUCLEOTIDE SEQUENCE [LARGE SCALE GENOMIC DNA]</scope>
    <source>
        <strain evidence="2 3">TMW 1.1827</strain>
    </source>
</reference>
<keyword evidence="3" id="KW-1185">Reference proteome</keyword>
<dbReference type="PANTHER" id="PTHR43441:SF11">
    <property type="entry name" value="RIBOSOMAL-PROTEIN-SERINE ACETYLTRANSFERASE"/>
    <property type="match status" value="1"/>
</dbReference>
<evidence type="ECO:0000313" key="2">
    <source>
        <dbReference type="EMBL" id="AUJ31700.1"/>
    </source>
</evidence>
<dbReference type="GO" id="GO:0008999">
    <property type="term" value="F:protein-N-terminal-alanine acetyltransferase activity"/>
    <property type="evidence" value="ECO:0007669"/>
    <property type="project" value="TreeGrafter"/>
</dbReference>
<name>A0A3Q8CC12_9LACO</name>
<dbReference type="InterPro" id="IPR016181">
    <property type="entry name" value="Acyl_CoA_acyltransferase"/>
</dbReference>